<feature type="transmembrane region" description="Helical" evidence="1">
    <location>
        <begin position="110"/>
        <end position="130"/>
    </location>
</feature>
<dbReference type="AlphaFoldDB" id="A0A1I7Z5X8"/>
<evidence type="ECO:0000313" key="3">
    <source>
        <dbReference type="WBParaSite" id="L893_g23176.t1"/>
    </source>
</evidence>
<name>A0A1I7Z5X8_9BILA</name>
<feature type="transmembrane region" description="Helical" evidence="1">
    <location>
        <begin position="80"/>
        <end position="104"/>
    </location>
</feature>
<keyword evidence="2" id="KW-1185">Reference proteome</keyword>
<accession>A0A1I7Z5X8</accession>
<sequence>MGQTANWAAYVESFTRVYYMTFNFGIISITLVTYAVVAYTCRKQLAKFLRPESSRESTVQVQRRGPRLRHEQHQHVEHRLILPSAMSAVLAVSGQILIVCDIFPREWQEAAANMTFMLTILFNSIPRLLFSRLLRRSMISFITRQTNIIAPKEGVFFTHPSGSRSHPLS</sequence>
<evidence type="ECO:0000256" key="1">
    <source>
        <dbReference type="SAM" id="Phobius"/>
    </source>
</evidence>
<keyword evidence="1" id="KW-0472">Membrane</keyword>
<dbReference type="Proteomes" id="UP000095287">
    <property type="component" value="Unplaced"/>
</dbReference>
<proteinExistence type="predicted"/>
<evidence type="ECO:0000313" key="2">
    <source>
        <dbReference type="Proteomes" id="UP000095287"/>
    </source>
</evidence>
<feature type="transmembrane region" description="Helical" evidence="1">
    <location>
        <begin position="17"/>
        <end position="41"/>
    </location>
</feature>
<keyword evidence="1" id="KW-1133">Transmembrane helix</keyword>
<dbReference type="WBParaSite" id="L893_g23176.t1">
    <property type="protein sequence ID" value="L893_g23176.t1"/>
    <property type="gene ID" value="L893_g23176"/>
</dbReference>
<keyword evidence="1" id="KW-0812">Transmembrane</keyword>
<organism evidence="2 3">
    <name type="scientific">Steinernema glaseri</name>
    <dbReference type="NCBI Taxonomy" id="37863"/>
    <lineage>
        <taxon>Eukaryota</taxon>
        <taxon>Metazoa</taxon>
        <taxon>Ecdysozoa</taxon>
        <taxon>Nematoda</taxon>
        <taxon>Chromadorea</taxon>
        <taxon>Rhabditida</taxon>
        <taxon>Tylenchina</taxon>
        <taxon>Panagrolaimomorpha</taxon>
        <taxon>Strongyloidoidea</taxon>
        <taxon>Steinernematidae</taxon>
        <taxon>Steinernema</taxon>
    </lineage>
</organism>
<reference evidence="3" key="1">
    <citation type="submission" date="2016-11" db="UniProtKB">
        <authorList>
            <consortium name="WormBaseParasite"/>
        </authorList>
    </citation>
    <scope>IDENTIFICATION</scope>
</reference>
<protein>
    <submittedName>
        <fullName evidence="3">G protein-coupled receptor</fullName>
    </submittedName>
</protein>